<feature type="transmembrane region" description="Helical" evidence="1">
    <location>
        <begin position="20"/>
        <end position="38"/>
    </location>
</feature>
<dbReference type="AlphaFoldDB" id="A0A5K1ISY9"/>
<dbReference type="OrthoDB" id="1700423at2"/>
<organism evidence="2 3">
    <name type="scientific">Collinsella intestinalis</name>
    <dbReference type="NCBI Taxonomy" id="147207"/>
    <lineage>
        <taxon>Bacteria</taxon>
        <taxon>Bacillati</taxon>
        <taxon>Actinomycetota</taxon>
        <taxon>Coriobacteriia</taxon>
        <taxon>Coriobacteriales</taxon>
        <taxon>Coriobacteriaceae</taxon>
        <taxon>Collinsella</taxon>
    </lineage>
</organism>
<evidence type="ECO:0000313" key="2">
    <source>
        <dbReference type="EMBL" id="VWL91807.1"/>
    </source>
</evidence>
<feature type="transmembrane region" description="Helical" evidence="1">
    <location>
        <begin position="302"/>
        <end position="323"/>
    </location>
</feature>
<reference evidence="2 3" key="1">
    <citation type="submission" date="2019-10" db="EMBL/GenBank/DDBJ databases">
        <authorList>
            <person name="Wolf R A."/>
        </authorList>
    </citation>
    <scope>NUCLEOTIDE SEQUENCE [LARGE SCALE GENOMIC DNA]</scope>
    <source>
        <strain evidence="2">Collinsella_intestinalis_DSM_13632</strain>
    </source>
</reference>
<evidence type="ECO:0000256" key="1">
    <source>
        <dbReference type="SAM" id="Phobius"/>
    </source>
</evidence>
<keyword evidence="1" id="KW-1133">Transmembrane helix</keyword>
<dbReference type="RefSeq" id="WP_152063142.1">
    <property type="nucleotide sequence ID" value="NZ_CABWIC010000007.1"/>
</dbReference>
<feature type="transmembrane region" description="Helical" evidence="1">
    <location>
        <begin position="249"/>
        <end position="282"/>
    </location>
</feature>
<feature type="transmembrane region" description="Helical" evidence="1">
    <location>
        <begin position="335"/>
        <end position="363"/>
    </location>
</feature>
<proteinExistence type="predicted"/>
<feature type="transmembrane region" description="Helical" evidence="1">
    <location>
        <begin position="383"/>
        <end position="412"/>
    </location>
</feature>
<dbReference type="GO" id="GO:0140359">
    <property type="term" value="F:ABC-type transporter activity"/>
    <property type="evidence" value="ECO:0007669"/>
    <property type="project" value="InterPro"/>
</dbReference>
<keyword evidence="1" id="KW-0472">Membrane</keyword>
<protein>
    <submittedName>
        <fullName evidence="2">ABC-2 family transporter protein</fullName>
    </submittedName>
</protein>
<feature type="transmembrane region" description="Helical" evidence="1">
    <location>
        <begin position="210"/>
        <end position="228"/>
    </location>
</feature>
<dbReference type="GeneID" id="77465405"/>
<name>A0A5K1ISY9_9ACTN</name>
<dbReference type="Pfam" id="PF12679">
    <property type="entry name" value="ABC2_membrane_2"/>
    <property type="match status" value="1"/>
</dbReference>
<keyword evidence="1" id="KW-0812">Transmembrane</keyword>
<gene>
    <name evidence="2" type="ORF">JKKLCJKK_00418</name>
</gene>
<evidence type="ECO:0000313" key="3">
    <source>
        <dbReference type="Proteomes" id="UP000405524"/>
    </source>
</evidence>
<dbReference type="Proteomes" id="UP000405524">
    <property type="component" value="Unassembled WGS sequence"/>
</dbReference>
<dbReference type="GO" id="GO:0005886">
    <property type="term" value="C:plasma membrane"/>
    <property type="evidence" value="ECO:0007669"/>
    <property type="project" value="UniProtKB-SubCell"/>
</dbReference>
<dbReference type="EMBL" id="CABWIC010000007">
    <property type="protein sequence ID" value="VWL91807.1"/>
    <property type="molecule type" value="Genomic_DNA"/>
</dbReference>
<dbReference type="PANTHER" id="PTHR37305">
    <property type="entry name" value="INTEGRAL MEMBRANE PROTEIN-RELATED"/>
    <property type="match status" value="1"/>
</dbReference>
<sequence>MLSLIKFELKKMLTRRVAVAANAGAIVMLVAVMALNVMQARAEGNIGEILSGPEAIAHRREVAEARAGDLTPERVAADIARYQEIAYERLNPEELAEMSDAAAYEAVAEAYDEATRLELYDPYYITLLKPWAVRGLEPYQYAFRVSPEMALDFYGALAASLQDSLDEGMGGEWVYSPAERSFWTEKEAGVAEPIGYGWSGGWDNILDCTAFLLFAIFAACVTVTPLFASEYREGTDAVLLSSLNGRGRLVAAKLAAAALYATALFAAGAAIVCGVSLAFYGAGGADLTIQNYALASPYNLTMAQAAALYIGIFYLVMLGMLALTLALSASTPSTLAIIVTDVVVLFVTGLLPSAGVGVLRHILTLFPMGLQSPFDMFAALFSYPVGPVVLDLIGMAALVYGALVAVGVPLALGRWCRHQVA</sequence>
<dbReference type="PANTHER" id="PTHR37305:SF1">
    <property type="entry name" value="MEMBRANE PROTEIN"/>
    <property type="match status" value="1"/>
</dbReference>
<accession>A0A5K1ISY9</accession>